<name>A0A9I9DTM5_CUCME</name>
<feature type="transmembrane region" description="Helical" evidence="2">
    <location>
        <begin position="50"/>
        <end position="78"/>
    </location>
</feature>
<dbReference type="EnsemblPlants" id="MELO3C023573.2.1">
    <property type="protein sequence ID" value="MELO3C023573.2.1"/>
    <property type="gene ID" value="MELO3C023573.2"/>
</dbReference>
<feature type="region of interest" description="Disordered" evidence="1">
    <location>
        <begin position="111"/>
        <end position="136"/>
    </location>
</feature>
<keyword evidence="2" id="KW-0812">Transmembrane</keyword>
<keyword evidence="2" id="KW-0472">Membrane</keyword>
<feature type="compositionally biased region" description="Basic and acidic residues" evidence="1">
    <location>
        <begin position="116"/>
        <end position="125"/>
    </location>
</feature>
<feature type="compositionally biased region" description="Gly residues" evidence="1">
    <location>
        <begin position="126"/>
        <end position="136"/>
    </location>
</feature>
<sequence length="171" mass="18402">FSNHSFLLSTSITHFYGLPLGRLLILLQSLTLHLSLSLSLTRQIPFSLHILFPIPIPIVPGIISPLLLLLLVLSLGVVSMGKLVEILDAGARIVARFHSHCPQTGRMYYHPPANSDDGHHSEEFRLGGGGGGGGDGDAASHQIVRCDVAERTAAAFLVVTVESNEFILYSV</sequence>
<evidence type="ECO:0000256" key="1">
    <source>
        <dbReference type="SAM" id="MobiDB-lite"/>
    </source>
</evidence>
<dbReference type="PANTHER" id="PTHR33983:SF1">
    <property type="entry name" value="OS07G0185900 PROTEIN"/>
    <property type="match status" value="1"/>
</dbReference>
<evidence type="ECO:0000256" key="2">
    <source>
        <dbReference type="SAM" id="Phobius"/>
    </source>
</evidence>
<dbReference type="PANTHER" id="PTHR33983">
    <property type="entry name" value="OS07G0185900 PROTEIN"/>
    <property type="match status" value="1"/>
</dbReference>
<accession>A0A9I9DTM5</accession>
<dbReference type="AlphaFoldDB" id="A0A9I9DTM5"/>
<proteinExistence type="predicted"/>
<dbReference type="Gramene" id="MELO3C023573.2.1">
    <property type="protein sequence ID" value="MELO3C023573.2.1"/>
    <property type="gene ID" value="MELO3C023573.2"/>
</dbReference>
<feature type="transmembrane region" description="Helical" evidence="2">
    <location>
        <begin position="20"/>
        <end position="38"/>
    </location>
</feature>
<protein>
    <submittedName>
        <fullName evidence="3">Uncharacterized protein</fullName>
    </submittedName>
</protein>
<reference evidence="3" key="1">
    <citation type="submission" date="2023-03" db="UniProtKB">
        <authorList>
            <consortium name="EnsemblPlants"/>
        </authorList>
    </citation>
    <scope>IDENTIFICATION</scope>
</reference>
<evidence type="ECO:0000313" key="3">
    <source>
        <dbReference type="EnsemblPlants" id="MELO3C023573.2.1"/>
    </source>
</evidence>
<keyword evidence="2" id="KW-1133">Transmembrane helix</keyword>
<organism evidence="3">
    <name type="scientific">Cucumis melo</name>
    <name type="common">Muskmelon</name>
    <dbReference type="NCBI Taxonomy" id="3656"/>
    <lineage>
        <taxon>Eukaryota</taxon>
        <taxon>Viridiplantae</taxon>
        <taxon>Streptophyta</taxon>
        <taxon>Embryophyta</taxon>
        <taxon>Tracheophyta</taxon>
        <taxon>Spermatophyta</taxon>
        <taxon>Magnoliopsida</taxon>
        <taxon>eudicotyledons</taxon>
        <taxon>Gunneridae</taxon>
        <taxon>Pentapetalae</taxon>
        <taxon>rosids</taxon>
        <taxon>fabids</taxon>
        <taxon>Cucurbitales</taxon>
        <taxon>Cucurbitaceae</taxon>
        <taxon>Benincaseae</taxon>
        <taxon>Cucumis</taxon>
    </lineage>
</organism>